<evidence type="ECO:0000313" key="3">
    <source>
        <dbReference type="Proteomes" id="UP001157974"/>
    </source>
</evidence>
<proteinExistence type="predicted"/>
<name>A0AAV8UMR0_9RHOD</name>
<organism evidence="2 3">
    <name type="scientific">Rhodosorus marinus</name>
    <dbReference type="NCBI Taxonomy" id="101924"/>
    <lineage>
        <taxon>Eukaryota</taxon>
        <taxon>Rhodophyta</taxon>
        <taxon>Stylonematophyceae</taxon>
        <taxon>Stylonematales</taxon>
        <taxon>Stylonemataceae</taxon>
        <taxon>Rhodosorus</taxon>
    </lineage>
</organism>
<dbReference type="SUPFAM" id="SSF48452">
    <property type="entry name" value="TPR-like"/>
    <property type="match status" value="1"/>
</dbReference>
<keyword evidence="3" id="KW-1185">Reference proteome</keyword>
<comment type="caution">
    <text evidence="2">The sequence shown here is derived from an EMBL/GenBank/DDBJ whole genome shotgun (WGS) entry which is preliminary data.</text>
</comment>
<dbReference type="Proteomes" id="UP001157974">
    <property type="component" value="Unassembled WGS sequence"/>
</dbReference>
<dbReference type="EMBL" id="JAMWBK010000006">
    <property type="protein sequence ID" value="KAJ8903840.1"/>
    <property type="molecule type" value="Genomic_DNA"/>
</dbReference>
<dbReference type="PANTHER" id="PTHR31350">
    <property type="entry name" value="SI:DKEY-261L7.2"/>
    <property type="match status" value="1"/>
</dbReference>
<dbReference type="Pfam" id="PF13369">
    <property type="entry name" value="Transglut_core2"/>
    <property type="match status" value="1"/>
</dbReference>
<gene>
    <name evidence="2" type="ORF">NDN08_000373</name>
</gene>
<dbReference type="PANTHER" id="PTHR31350:SF21">
    <property type="entry name" value="F-BOX ONLY PROTEIN 21"/>
    <property type="match status" value="1"/>
</dbReference>
<accession>A0AAV8UMR0</accession>
<feature type="domain" description="Protein SirB1 N-terminal" evidence="1">
    <location>
        <begin position="87"/>
        <end position="240"/>
    </location>
</feature>
<dbReference type="Pfam" id="PF13371">
    <property type="entry name" value="TPR_9"/>
    <property type="match status" value="1"/>
</dbReference>
<evidence type="ECO:0000259" key="1">
    <source>
        <dbReference type="Pfam" id="PF13369"/>
    </source>
</evidence>
<dbReference type="InterPro" id="IPR011990">
    <property type="entry name" value="TPR-like_helical_dom_sf"/>
</dbReference>
<protein>
    <recommendedName>
        <fullName evidence="1">Protein SirB1 N-terminal domain-containing protein</fullName>
    </recommendedName>
</protein>
<reference evidence="2 3" key="1">
    <citation type="journal article" date="2023" name="Nat. Commun.">
        <title>Origin of minicircular mitochondrial genomes in red algae.</title>
        <authorList>
            <person name="Lee Y."/>
            <person name="Cho C.H."/>
            <person name="Lee Y.M."/>
            <person name="Park S.I."/>
            <person name="Yang J.H."/>
            <person name="West J.A."/>
            <person name="Bhattacharya D."/>
            <person name="Yoon H.S."/>
        </authorList>
    </citation>
    <scope>NUCLEOTIDE SEQUENCE [LARGE SCALE GENOMIC DNA]</scope>
    <source>
        <strain evidence="2 3">CCMP1338</strain>
        <tissue evidence="2">Whole cell</tissue>
    </source>
</reference>
<dbReference type="InterPro" id="IPR032698">
    <property type="entry name" value="SirB1_N"/>
</dbReference>
<evidence type="ECO:0000313" key="2">
    <source>
        <dbReference type="EMBL" id="KAJ8903840.1"/>
    </source>
</evidence>
<dbReference type="Gene3D" id="1.25.40.10">
    <property type="entry name" value="Tetratricopeptide repeat domain"/>
    <property type="match status" value="1"/>
</dbReference>
<dbReference type="AlphaFoldDB" id="A0AAV8UMR0"/>
<sequence length="323" mass="37396">MEIALSFLQGFGDVNSGRKQQVSRCKSVRRRRKFVVAASSIDDELGMEQKQRFYESVVAVEGDLQLFEALMCISDGEKKRIDLDYHRNQMDAWSRELSSLVRKDNGDPFRQLGVVNQFFFDELGFRLAGNDDFYNPDNSLIDEVMRTRIGIPISLCAIYRELCHRATDLRLEGINFPAHFLLRLRSPHIYIDPAQPEKALLRRSDLQGMLDKYFPDQPVALSEDMLRVVDEKEIVIRVLRNLKTAYLKANQNEEALSVMDRLVLISPTTAGERRDRGLLLHIMGRRKRCVQDLEFFVALEKNNPDSVVLRALISRYRNQPDEQ</sequence>